<dbReference type="InterPro" id="IPR010656">
    <property type="entry name" value="DctM"/>
</dbReference>
<keyword evidence="3" id="KW-0997">Cell inner membrane</keyword>
<feature type="transmembrane region" description="Helical" evidence="7">
    <location>
        <begin position="135"/>
        <end position="162"/>
    </location>
</feature>
<keyword evidence="4 7" id="KW-0812">Transmembrane</keyword>
<dbReference type="NCBIfam" id="TIGR00786">
    <property type="entry name" value="dctM"/>
    <property type="match status" value="1"/>
</dbReference>
<feature type="transmembrane region" description="Helical" evidence="7">
    <location>
        <begin position="6"/>
        <end position="33"/>
    </location>
</feature>
<evidence type="ECO:0000256" key="7">
    <source>
        <dbReference type="SAM" id="Phobius"/>
    </source>
</evidence>
<dbReference type="Proteomes" id="UP000192343">
    <property type="component" value="Unassembled WGS sequence"/>
</dbReference>
<feature type="transmembrane region" description="Helical" evidence="7">
    <location>
        <begin position="94"/>
        <end position="123"/>
    </location>
</feature>
<dbReference type="GO" id="GO:0022857">
    <property type="term" value="F:transmembrane transporter activity"/>
    <property type="evidence" value="ECO:0007669"/>
    <property type="project" value="TreeGrafter"/>
</dbReference>
<evidence type="ECO:0000259" key="8">
    <source>
        <dbReference type="Pfam" id="PF06808"/>
    </source>
</evidence>
<feature type="transmembrane region" description="Helical" evidence="7">
    <location>
        <begin position="211"/>
        <end position="235"/>
    </location>
</feature>
<evidence type="ECO:0000256" key="3">
    <source>
        <dbReference type="ARBA" id="ARBA00022519"/>
    </source>
</evidence>
<proteinExistence type="predicted"/>
<evidence type="ECO:0000313" key="9">
    <source>
        <dbReference type="EMBL" id="ORC35183.1"/>
    </source>
</evidence>
<evidence type="ECO:0000256" key="1">
    <source>
        <dbReference type="ARBA" id="ARBA00004429"/>
    </source>
</evidence>
<dbReference type="OrthoDB" id="370245at2"/>
<sequence length="429" mass="45080">MVTMTLFGSFILFLMISVPIGISLGMASVVTILTAKPISIESFTQTMIQGLNSFPLMAVPLFTFAGDIMGRGGISKRLLQVTGLLFGRFKGGLGLVSIAACLFFAAISGTGSATVAAIGLLMIPEMVRKGYGKTFSGALIASAGTVGVIIPPSVCMVIYAVAAGVSVTGMFMAGVGPGLLIGIGLSLYTLIYSIKKGYEGSREKHSFKDIILILVEAVPALLVPVFVLGGIYGGVFTPTEAAAVACIYGIIVSVFVYKEVKISDLLSIGYNAALLCAAVLVIIGISAGFGRILTITNIPVMIANSILEITSNKIVILIFINILLLIVGTFMETNASIIILVPILLPVVTALGVNPIHFGVIMVLNLAIGFVTPPLGCNLFMACQISDIKFDDIAKAILPWIAVMIVVLLVVTYVPNISLWLPKLLNMRI</sequence>
<feature type="transmembrane region" description="Helical" evidence="7">
    <location>
        <begin position="337"/>
        <end position="356"/>
    </location>
</feature>
<feature type="transmembrane region" description="Helical" evidence="7">
    <location>
        <begin position="397"/>
        <end position="421"/>
    </location>
</feature>
<evidence type="ECO:0000256" key="6">
    <source>
        <dbReference type="ARBA" id="ARBA00023136"/>
    </source>
</evidence>
<feature type="transmembrane region" description="Helical" evidence="7">
    <location>
        <begin position="241"/>
        <end position="260"/>
    </location>
</feature>
<keyword evidence="5 7" id="KW-1133">Transmembrane helix</keyword>
<evidence type="ECO:0000256" key="4">
    <source>
        <dbReference type="ARBA" id="ARBA00022692"/>
    </source>
</evidence>
<feature type="transmembrane region" description="Helical" evidence="7">
    <location>
        <begin position="362"/>
        <end position="385"/>
    </location>
</feature>
<dbReference type="PIRSF" id="PIRSF006066">
    <property type="entry name" value="HI0050"/>
    <property type="match status" value="1"/>
</dbReference>
<keyword evidence="6 7" id="KW-0472">Membrane</keyword>
<dbReference type="PANTHER" id="PTHR33362:SF2">
    <property type="entry name" value="TRAP TRANSPORTER LARGE PERMEASE PROTEIN"/>
    <property type="match status" value="1"/>
</dbReference>
<feature type="transmembrane region" description="Helical" evidence="7">
    <location>
        <begin position="168"/>
        <end position="191"/>
    </location>
</feature>
<evidence type="ECO:0000256" key="2">
    <source>
        <dbReference type="ARBA" id="ARBA00022475"/>
    </source>
</evidence>
<dbReference type="STRING" id="1963862.B4O97_10690"/>
<comment type="subcellular location">
    <subcellularLocation>
        <location evidence="1">Cell inner membrane</location>
        <topology evidence="1">Multi-pass membrane protein</topology>
    </subcellularLocation>
</comment>
<dbReference type="GO" id="GO:0005886">
    <property type="term" value="C:plasma membrane"/>
    <property type="evidence" value="ECO:0007669"/>
    <property type="project" value="UniProtKB-SubCell"/>
</dbReference>
<protein>
    <submittedName>
        <fullName evidence="9">C4-dicarboxylate ABC transporter permease</fullName>
    </submittedName>
</protein>
<comment type="caution">
    <text evidence="9">The sequence shown here is derived from an EMBL/GenBank/DDBJ whole genome shotgun (WGS) entry which is preliminary data.</text>
</comment>
<dbReference type="EMBL" id="MWQY01000010">
    <property type="protein sequence ID" value="ORC35183.1"/>
    <property type="molecule type" value="Genomic_DNA"/>
</dbReference>
<feature type="transmembrane region" description="Helical" evidence="7">
    <location>
        <begin position="54"/>
        <end position="74"/>
    </location>
</feature>
<feature type="transmembrane region" description="Helical" evidence="7">
    <location>
        <begin position="314"/>
        <end position="330"/>
    </location>
</feature>
<dbReference type="Pfam" id="PF06808">
    <property type="entry name" value="DctM"/>
    <property type="match status" value="1"/>
</dbReference>
<gene>
    <name evidence="9" type="ORF">B4O97_10690</name>
</gene>
<feature type="transmembrane region" description="Helical" evidence="7">
    <location>
        <begin position="272"/>
        <end position="294"/>
    </location>
</feature>
<dbReference type="PANTHER" id="PTHR33362">
    <property type="entry name" value="SIALIC ACID TRAP TRANSPORTER PERMEASE PROTEIN SIAT-RELATED"/>
    <property type="match status" value="1"/>
</dbReference>
<evidence type="ECO:0000313" key="10">
    <source>
        <dbReference type="Proteomes" id="UP000192343"/>
    </source>
</evidence>
<keyword evidence="10" id="KW-1185">Reference proteome</keyword>
<reference evidence="9 10" key="1">
    <citation type="submission" date="2017-03" db="EMBL/GenBank/DDBJ databases">
        <title>Draft Genome sequence of Marispirochaeta sp. strain JC444.</title>
        <authorList>
            <person name="Shivani Y."/>
            <person name="Subhash Y."/>
            <person name="Sasikala C."/>
            <person name="Ramana C."/>
        </authorList>
    </citation>
    <scope>NUCLEOTIDE SEQUENCE [LARGE SCALE GENOMIC DNA]</scope>
    <source>
        <strain evidence="9 10">JC444</strain>
    </source>
</reference>
<name>A0A1Y1RXW9_9SPIO</name>
<organism evidence="9 10">
    <name type="scientific">Marispirochaeta aestuarii</name>
    <dbReference type="NCBI Taxonomy" id="1963862"/>
    <lineage>
        <taxon>Bacteria</taxon>
        <taxon>Pseudomonadati</taxon>
        <taxon>Spirochaetota</taxon>
        <taxon>Spirochaetia</taxon>
        <taxon>Spirochaetales</taxon>
        <taxon>Spirochaetaceae</taxon>
        <taxon>Marispirochaeta</taxon>
    </lineage>
</organism>
<dbReference type="AlphaFoldDB" id="A0A1Y1RXW9"/>
<keyword evidence="2" id="KW-1003">Cell membrane</keyword>
<accession>A0A1Y1RXW9</accession>
<evidence type="ECO:0000256" key="5">
    <source>
        <dbReference type="ARBA" id="ARBA00022989"/>
    </source>
</evidence>
<feature type="domain" description="TRAP C4-dicarboxylate transport system permease DctM subunit" evidence="8">
    <location>
        <begin position="7"/>
        <end position="417"/>
    </location>
</feature>
<dbReference type="InterPro" id="IPR004681">
    <property type="entry name" value="TRAP_DctM"/>
</dbReference>